<dbReference type="InterPro" id="IPR020449">
    <property type="entry name" value="Tscrpt_reg_AraC-type_HTH"/>
</dbReference>
<dbReference type="Pfam" id="PF02311">
    <property type="entry name" value="AraC_binding"/>
    <property type="match status" value="1"/>
</dbReference>
<dbReference type="PANTHER" id="PTHR43280">
    <property type="entry name" value="ARAC-FAMILY TRANSCRIPTIONAL REGULATOR"/>
    <property type="match status" value="1"/>
</dbReference>
<dbReference type="InterPro" id="IPR009057">
    <property type="entry name" value="Homeodomain-like_sf"/>
</dbReference>
<dbReference type="InterPro" id="IPR018060">
    <property type="entry name" value="HTH_AraC"/>
</dbReference>
<feature type="domain" description="HTH araC/xylS-type" evidence="4">
    <location>
        <begin position="184"/>
        <end position="282"/>
    </location>
</feature>
<evidence type="ECO:0000259" key="4">
    <source>
        <dbReference type="PROSITE" id="PS01124"/>
    </source>
</evidence>
<evidence type="ECO:0000313" key="5">
    <source>
        <dbReference type="EMBL" id="MBE8714073.1"/>
    </source>
</evidence>
<dbReference type="SUPFAM" id="SSF46689">
    <property type="entry name" value="Homeodomain-like"/>
    <property type="match status" value="1"/>
</dbReference>
<dbReference type="InterPro" id="IPR037923">
    <property type="entry name" value="HTH-like"/>
</dbReference>
<dbReference type="Gene3D" id="1.10.10.60">
    <property type="entry name" value="Homeodomain-like"/>
    <property type="match status" value="1"/>
</dbReference>
<dbReference type="GO" id="GO:0003700">
    <property type="term" value="F:DNA-binding transcription factor activity"/>
    <property type="evidence" value="ECO:0007669"/>
    <property type="project" value="InterPro"/>
</dbReference>
<accession>A0A928YSA7</accession>
<sequence>MNTKIPIVDYCSLSLDKKAVFLAEGLNSYLLRNNDLVFPHRHNFYQFVLFTGGQGNHSIDFEHFEIESWQIYFMIPGQIHTWNFETDMQGYIFNFNAELFDTFLLRPDYLTQFNFFSGDSSKSVFTVKEQFRSQIQSILEQIILNKDDADFAKIALLYVFSLLNKQFVPNDDSVSSGYRYTILKNFNSLIELNYKSLKLPKEYAELLYITPNHLNALTKEHLGMPAGEIIRNRILLEAKRMLVIKEYTISEIAYELNFNDNSYFSKFFKKLTGFTPEEFRKNYIK</sequence>
<protein>
    <submittedName>
        <fullName evidence="5">AraC family transcriptional regulator</fullName>
    </submittedName>
</protein>
<evidence type="ECO:0000256" key="3">
    <source>
        <dbReference type="ARBA" id="ARBA00023163"/>
    </source>
</evidence>
<dbReference type="AlphaFoldDB" id="A0A928YSA7"/>
<dbReference type="Proteomes" id="UP000616201">
    <property type="component" value="Unassembled WGS sequence"/>
</dbReference>
<keyword evidence="2" id="KW-0238">DNA-binding</keyword>
<dbReference type="PROSITE" id="PS01124">
    <property type="entry name" value="HTH_ARAC_FAMILY_2"/>
    <property type="match status" value="1"/>
</dbReference>
<dbReference type="PRINTS" id="PR00032">
    <property type="entry name" value="HTHARAC"/>
</dbReference>
<dbReference type="PANTHER" id="PTHR43280:SF32">
    <property type="entry name" value="TRANSCRIPTIONAL REGULATORY PROTEIN"/>
    <property type="match status" value="1"/>
</dbReference>
<name>A0A928YSA7_9SPHI</name>
<keyword evidence="3" id="KW-0804">Transcription</keyword>
<dbReference type="InterPro" id="IPR003313">
    <property type="entry name" value="AraC-bd"/>
</dbReference>
<reference evidence="5" key="1">
    <citation type="submission" date="2018-02" db="EMBL/GenBank/DDBJ databases">
        <authorList>
            <person name="Vasarhelyi B.M."/>
            <person name="Deshmukh S."/>
            <person name="Balint B."/>
            <person name="Kukolya J."/>
        </authorList>
    </citation>
    <scope>NUCLEOTIDE SEQUENCE</scope>
    <source>
        <strain evidence="5">KB22</strain>
    </source>
</reference>
<comment type="caution">
    <text evidence="5">The sequence shown here is derived from an EMBL/GenBank/DDBJ whole genome shotgun (WGS) entry which is preliminary data.</text>
</comment>
<evidence type="ECO:0000256" key="1">
    <source>
        <dbReference type="ARBA" id="ARBA00023015"/>
    </source>
</evidence>
<dbReference type="Pfam" id="PF12833">
    <property type="entry name" value="HTH_18"/>
    <property type="match status" value="1"/>
</dbReference>
<keyword evidence="6" id="KW-1185">Reference proteome</keyword>
<dbReference type="EMBL" id="PRDK01000005">
    <property type="protein sequence ID" value="MBE8714073.1"/>
    <property type="molecule type" value="Genomic_DNA"/>
</dbReference>
<gene>
    <name evidence="5" type="ORF">C4F49_10310</name>
</gene>
<keyword evidence="1" id="KW-0805">Transcription regulation</keyword>
<dbReference type="SMART" id="SM00342">
    <property type="entry name" value="HTH_ARAC"/>
    <property type="match status" value="1"/>
</dbReference>
<evidence type="ECO:0000313" key="6">
    <source>
        <dbReference type="Proteomes" id="UP000616201"/>
    </source>
</evidence>
<proteinExistence type="predicted"/>
<dbReference type="RefSeq" id="WP_196934247.1">
    <property type="nucleotide sequence ID" value="NZ_MU158697.1"/>
</dbReference>
<evidence type="ECO:0000256" key="2">
    <source>
        <dbReference type="ARBA" id="ARBA00023125"/>
    </source>
</evidence>
<organism evidence="5 6">
    <name type="scientific">Sphingobacterium hungaricum</name>
    <dbReference type="NCBI Taxonomy" id="2082723"/>
    <lineage>
        <taxon>Bacteria</taxon>
        <taxon>Pseudomonadati</taxon>
        <taxon>Bacteroidota</taxon>
        <taxon>Sphingobacteriia</taxon>
        <taxon>Sphingobacteriales</taxon>
        <taxon>Sphingobacteriaceae</taxon>
        <taxon>Sphingobacterium</taxon>
    </lineage>
</organism>
<dbReference type="SUPFAM" id="SSF51215">
    <property type="entry name" value="Regulatory protein AraC"/>
    <property type="match status" value="1"/>
</dbReference>
<dbReference type="GO" id="GO:0043565">
    <property type="term" value="F:sequence-specific DNA binding"/>
    <property type="evidence" value="ECO:0007669"/>
    <property type="project" value="InterPro"/>
</dbReference>